<dbReference type="NCBIfam" id="NF003831">
    <property type="entry name" value="PRK05419.1-2"/>
    <property type="match status" value="1"/>
</dbReference>
<reference evidence="10 11" key="1">
    <citation type="submission" date="2016-08" db="EMBL/GenBank/DDBJ databases">
        <authorList>
            <person name="Seilhamer J.J."/>
        </authorList>
    </citation>
    <scope>NUCLEOTIDE SEQUENCE [LARGE SCALE GENOMIC DNA]</scope>
    <source>
        <strain evidence="10 11">PH27A</strain>
    </source>
</reference>
<comment type="caution">
    <text evidence="10">The sequence shown here is derived from an EMBL/GenBank/DDBJ whole genome shotgun (WGS) entry which is preliminary data.</text>
</comment>
<evidence type="ECO:0000313" key="10">
    <source>
        <dbReference type="EMBL" id="ODC03100.1"/>
    </source>
</evidence>
<dbReference type="Pfam" id="PF01794">
    <property type="entry name" value="Ferric_reduct"/>
    <property type="match status" value="1"/>
</dbReference>
<comment type="subunit">
    <text evidence="8">Heterodimer of a catalytic subunit (MsrP) and a heme-binding subunit (MsrQ).</text>
</comment>
<dbReference type="HAMAP" id="MF_01207">
    <property type="entry name" value="MsrQ"/>
    <property type="match status" value="1"/>
</dbReference>
<accession>A0A1E2V7V8</accession>
<keyword evidence="5 8" id="KW-1133">Transmembrane helix</keyword>
<dbReference type="GO" id="GO:0010181">
    <property type="term" value="F:FMN binding"/>
    <property type="evidence" value="ECO:0007669"/>
    <property type="project" value="UniProtKB-UniRule"/>
</dbReference>
<comment type="subcellular location">
    <subcellularLocation>
        <location evidence="8">Cell membrane</location>
        <topology evidence="8">Multi-pass membrane protein</topology>
    </subcellularLocation>
    <subcellularLocation>
        <location evidence="1">Membrane</location>
        <topology evidence="1">Multi-pass membrane protein</topology>
    </subcellularLocation>
</comment>
<sequence>MSEIRFYLNPRFILGWRWLVFGLALVPWALWVGQVMQGQAGPEPGRYLLLNLGHGALWCLLLTLSLTPLTRLTGWKGFRVIRRQLGLWSLAYALMHLLCYVLFILGLEWSQLGKELVERPYIIVGALALTGLVVLGITSNRWAMQRLGRRWKPLHKSVYVILMLVMLHFLWVVRADLSTWSAYALVAAGLMLLRWPPLARRLSRRPRRMASS</sequence>
<evidence type="ECO:0000256" key="6">
    <source>
        <dbReference type="ARBA" id="ARBA00023004"/>
    </source>
</evidence>
<comment type="similarity">
    <text evidence="8">Belongs to the MsrQ family.</text>
</comment>
<comment type="function">
    <text evidence="8">Part of the MsrPQ system that repairs oxidized periplasmic proteins containing methionine sulfoxide residues (Met-O), using respiratory chain electrons. Thus protects these proteins from oxidative-stress damage caused by reactive species of oxygen and chlorine generated by the host defense mechanisms. MsrPQ is essential for the maintenance of envelope integrity under bleach stress, rescuing a wide series of structurally unrelated periplasmic proteins from methionine oxidation. MsrQ provides electrons for reduction to the reductase catalytic subunit MsrP, using the quinone pool of the respiratory chain.</text>
</comment>
<keyword evidence="8" id="KW-1003">Cell membrane</keyword>
<proteinExistence type="inferred from homology"/>
<keyword evidence="3 8" id="KW-0349">Heme</keyword>
<keyword evidence="2 8" id="KW-0813">Transport</keyword>
<evidence type="ECO:0000256" key="5">
    <source>
        <dbReference type="ARBA" id="ARBA00022989"/>
    </source>
</evidence>
<evidence type="ECO:0000259" key="9">
    <source>
        <dbReference type="Pfam" id="PF01794"/>
    </source>
</evidence>
<dbReference type="GO" id="GO:0016679">
    <property type="term" value="F:oxidoreductase activity, acting on diphenols and related substances as donors"/>
    <property type="evidence" value="ECO:0007669"/>
    <property type="project" value="TreeGrafter"/>
</dbReference>
<dbReference type="GO" id="GO:0005886">
    <property type="term" value="C:plasma membrane"/>
    <property type="evidence" value="ECO:0007669"/>
    <property type="project" value="UniProtKB-SubCell"/>
</dbReference>
<name>A0A1E2V7V8_9GAMM</name>
<feature type="transmembrane region" description="Helical" evidence="8">
    <location>
        <begin position="119"/>
        <end position="137"/>
    </location>
</feature>
<dbReference type="OrthoDB" id="9788328at2"/>
<dbReference type="STRING" id="197479.BFW38_05615"/>
<dbReference type="GO" id="GO:0046872">
    <property type="term" value="F:metal ion binding"/>
    <property type="evidence" value="ECO:0007669"/>
    <property type="project" value="UniProtKB-KW"/>
</dbReference>
<feature type="transmembrane region" description="Helical" evidence="8">
    <location>
        <begin position="52"/>
        <end position="73"/>
    </location>
</feature>
<dbReference type="Proteomes" id="UP000094291">
    <property type="component" value="Unassembled WGS sequence"/>
</dbReference>
<keyword evidence="8" id="KW-0288">FMN</keyword>
<dbReference type="PANTHER" id="PTHR36964:SF1">
    <property type="entry name" value="PROTEIN-METHIONINE-SULFOXIDE REDUCTASE HEME-BINDING SUBUNIT MSRQ"/>
    <property type="match status" value="1"/>
</dbReference>
<evidence type="ECO:0000256" key="3">
    <source>
        <dbReference type="ARBA" id="ARBA00022617"/>
    </source>
</evidence>
<keyword evidence="8" id="KW-0285">Flavoprotein</keyword>
<comment type="cofactor">
    <cofactor evidence="8">
        <name>heme b</name>
        <dbReference type="ChEBI" id="CHEBI:60344"/>
    </cofactor>
    <text evidence="8">Binds 1 heme b (iron(II)-protoporphyrin IX) group per subunit.</text>
</comment>
<protein>
    <recommendedName>
        <fullName evidence="8">Protein-methionine-sulfoxide reductase heme-binding subunit MsrQ</fullName>
    </recommendedName>
    <alternativeName>
        <fullName evidence="8">Flavocytochrome MsrQ</fullName>
    </alternativeName>
</protein>
<dbReference type="InterPro" id="IPR013130">
    <property type="entry name" value="Fe3_Rdtase_TM_dom"/>
</dbReference>
<keyword evidence="6 8" id="KW-0408">Iron</keyword>
<organism evidence="10 11">
    <name type="scientific">Terasakiispira papahanaumokuakeensis</name>
    <dbReference type="NCBI Taxonomy" id="197479"/>
    <lineage>
        <taxon>Bacteria</taxon>
        <taxon>Pseudomonadati</taxon>
        <taxon>Pseudomonadota</taxon>
        <taxon>Gammaproteobacteria</taxon>
        <taxon>Oceanospirillales</taxon>
        <taxon>Terasakiispira</taxon>
    </lineage>
</organism>
<dbReference type="GO" id="GO:0009055">
    <property type="term" value="F:electron transfer activity"/>
    <property type="evidence" value="ECO:0007669"/>
    <property type="project" value="UniProtKB-UniRule"/>
</dbReference>
<evidence type="ECO:0000256" key="2">
    <source>
        <dbReference type="ARBA" id="ARBA00022448"/>
    </source>
</evidence>
<dbReference type="PANTHER" id="PTHR36964">
    <property type="entry name" value="PROTEIN-METHIONINE-SULFOXIDE REDUCTASE HEME-BINDING SUBUNIT MSRQ"/>
    <property type="match status" value="1"/>
</dbReference>
<evidence type="ECO:0000256" key="1">
    <source>
        <dbReference type="ARBA" id="ARBA00004141"/>
    </source>
</evidence>
<feature type="transmembrane region" description="Helical" evidence="8">
    <location>
        <begin position="12"/>
        <end position="32"/>
    </location>
</feature>
<dbReference type="RefSeq" id="WP_068997495.1">
    <property type="nucleotide sequence ID" value="NZ_MDTQ01000001.1"/>
</dbReference>
<evidence type="ECO:0000313" key="11">
    <source>
        <dbReference type="Proteomes" id="UP000094291"/>
    </source>
</evidence>
<keyword evidence="7 8" id="KW-0472">Membrane</keyword>
<dbReference type="InterPro" id="IPR022837">
    <property type="entry name" value="MsrQ-like"/>
</dbReference>
<evidence type="ECO:0000256" key="4">
    <source>
        <dbReference type="ARBA" id="ARBA00022692"/>
    </source>
</evidence>
<keyword evidence="11" id="KW-1185">Reference proteome</keyword>
<keyword evidence="8" id="KW-0249">Electron transport</keyword>
<gene>
    <name evidence="8" type="primary">msrQ</name>
    <name evidence="10" type="ORF">BFW38_05615</name>
</gene>
<dbReference type="GO" id="GO:0030091">
    <property type="term" value="P:protein repair"/>
    <property type="evidence" value="ECO:0007669"/>
    <property type="project" value="UniProtKB-UniRule"/>
</dbReference>
<comment type="cofactor">
    <cofactor evidence="8">
        <name>FMN</name>
        <dbReference type="ChEBI" id="CHEBI:58210"/>
    </cofactor>
    <text evidence="8">Binds 1 FMN per subunit.</text>
</comment>
<feature type="transmembrane region" description="Helical" evidence="8">
    <location>
        <begin position="158"/>
        <end position="174"/>
    </location>
</feature>
<keyword evidence="4 8" id="KW-0812">Transmembrane</keyword>
<dbReference type="AlphaFoldDB" id="A0A1E2V7V8"/>
<keyword evidence="8" id="KW-0479">Metal-binding</keyword>
<feature type="transmembrane region" description="Helical" evidence="8">
    <location>
        <begin position="180"/>
        <end position="199"/>
    </location>
</feature>
<feature type="domain" description="Ferric oxidoreductase" evidence="9">
    <location>
        <begin position="53"/>
        <end position="165"/>
    </location>
</feature>
<evidence type="ECO:0000256" key="7">
    <source>
        <dbReference type="ARBA" id="ARBA00023136"/>
    </source>
</evidence>
<evidence type="ECO:0000256" key="8">
    <source>
        <dbReference type="HAMAP-Rule" id="MF_01207"/>
    </source>
</evidence>
<dbReference type="GO" id="GO:0020037">
    <property type="term" value="F:heme binding"/>
    <property type="evidence" value="ECO:0007669"/>
    <property type="project" value="UniProtKB-UniRule"/>
</dbReference>
<feature type="transmembrane region" description="Helical" evidence="8">
    <location>
        <begin position="85"/>
        <end position="107"/>
    </location>
</feature>
<dbReference type="EMBL" id="MDTQ01000001">
    <property type="protein sequence ID" value="ODC03100.1"/>
    <property type="molecule type" value="Genomic_DNA"/>
</dbReference>